<evidence type="ECO:0000256" key="1">
    <source>
        <dbReference type="ARBA" id="ARBA00008950"/>
    </source>
</evidence>
<protein>
    <submittedName>
        <fullName evidence="3">Metallophosphatase family protein</fullName>
    </submittedName>
</protein>
<sequence length="251" mass="27750">MEKIAVLSDIHSNIFALKAVVNDAKAKGVTTFVNLGDILYGPIAPRETYDYLLELEAVTISGNQDRQIYEATQDEIDSNPTMKFILGSLGEPPLEWMKQLPFDAQITPDIYACHGTPDDDLVYLLEDIHTGGPAVRADSEIIRLLNGVSSPIVLCGHTHIPRCVELSTGQLIINPGSVGLQAYTDEEPLVHSMQNHSSRASYVTLQQSADNRWAIEFHKVGYDVDQAVYAAKQRGREDWVHYLSTGRCVPA</sequence>
<evidence type="ECO:0000313" key="3">
    <source>
        <dbReference type="EMBL" id="PWI32390.1"/>
    </source>
</evidence>
<dbReference type="InterPro" id="IPR050126">
    <property type="entry name" value="Ap4A_hydrolase"/>
</dbReference>
<dbReference type="OrthoDB" id="9813918at2"/>
<gene>
    <name evidence="3" type="ORF">DI392_15105</name>
</gene>
<dbReference type="PANTHER" id="PTHR42850:SF2">
    <property type="entry name" value="BLL5683 PROTEIN"/>
    <property type="match status" value="1"/>
</dbReference>
<dbReference type="InterPro" id="IPR011152">
    <property type="entry name" value="Pesterase_MJ0912"/>
</dbReference>
<dbReference type="RefSeq" id="WP_109320530.1">
    <property type="nucleotide sequence ID" value="NZ_QFWT01000009.1"/>
</dbReference>
<dbReference type="PIRSF" id="PIRSF000883">
    <property type="entry name" value="Pesterase_MJ0912"/>
    <property type="match status" value="1"/>
</dbReference>
<dbReference type="Proteomes" id="UP000245362">
    <property type="component" value="Unassembled WGS sequence"/>
</dbReference>
<dbReference type="Gene3D" id="3.60.21.10">
    <property type="match status" value="1"/>
</dbReference>
<feature type="domain" description="Calcineurin-like phosphoesterase" evidence="2">
    <location>
        <begin position="3"/>
        <end position="185"/>
    </location>
</feature>
<evidence type="ECO:0000259" key="2">
    <source>
        <dbReference type="Pfam" id="PF12850"/>
    </source>
</evidence>
<dbReference type="GO" id="GO:0005737">
    <property type="term" value="C:cytoplasm"/>
    <property type="evidence" value="ECO:0007669"/>
    <property type="project" value="TreeGrafter"/>
</dbReference>
<comment type="caution">
    <text evidence="3">The sequence shown here is derived from an EMBL/GenBank/DDBJ whole genome shotgun (WGS) entry which is preliminary data.</text>
</comment>
<dbReference type="GO" id="GO:0016791">
    <property type="term" value="F:phosphatase activity"/>
    <property type="evidence" value="ECO:0007669"/>
    <property type="project" value="TreeGrafter"/>
</dbReference>
<dbReference type="EMBL" id="QFWT01000009">
    <property type="protein sequence ID" value="PWI32390.1"/>
    <property type="molecule type" value="Genomic_DNA"/>
</dbReference>
<dbReference type="AlphaFoldDB" id="A0A2U3B6H9"/>
<dbReference type="InterPro" id="IPR024654">
    <property type="entry name" value="Calcineurin-like_PHP_lpxH"/>
</dbReference>
<reference evidence="3 4" key="1">
    <citation type="submission" date="2018-05" db="EMBL/GenBank/DDBJ databases">
        <title>Vibrio limimaris sp. nov., isolated from marine sediment.</title>
        <authorList>
            <person name="Li C.-M."/>
        </authorList>
    </citation>
    <scope>NUCLEOTIDE SEQUENCE [LARGE SCALE GENOMIC DNA]</scope>
    <source>
        <strain evidence="3 4">E4404</strain>
    </source>
</reference>
<name>A0A2U3B6H9_9VIBR</name>
<comment type="similarity">
    <text evidence="1">Belongs to the metallophosphoesterase superfamily. YfcE family.</text>
</comment>
<dbReference type="InterPro" id="IPR029052">
    <property type="entry name" value="Metallo-depent_PP-like"/>
</dbReference>
<organism evidence="3 4">
    <name type="scientific">Vibrio albus</name>
    <dbReference type="NCBI Taxonomy" id="2200953"/>
    <lineage>
        <taxon>Bacteria</taxon>
        <taxon>Pseudomonadati</taxon>
        <taxon>Pseudomonadota</taxon>
        <taxon>Gammaproteobacteria</taxon>
        <taxon>Vibrionales</taxon>
        <taxon>Vibrionaceae</taxon>
        <taxon>Vibrio</taxon>
    </lineage>
</organism>
<dbReference type="Pfam" id="PF12850">
    <property type="entry name" value="Metallophos_2"/>
    <property type="match status" value="1"/>
</dbReference>
<accession>A0A2U3B6H9</accession>
<dbReference type="SUPFAM" id="SSF56300">
    <property type="entry name" value="Metallo-dependent phosphatases"/>
    <property type="match status" value="1"/>
</dbReference>
<evidence type="ECO:0000313" key="4">
    <source>
        <dbReference type="Proteomes" id="UP000245362"/>
    </source>
</evidence>
<dbReference type="PANTHER" id="PTHR42850">
    <property type="entry name" value="METALLOPHOSPHOESTERASE"/>
    <property type="match status" value="1"/>
</dbReference>
<proteinExistence type="inferred from homology"/>
<keyword evidence="4" id="KW-1185">Reference proteome</keyword>